<keyword evidence="2" id="KW-1185">Reference proteome</keyword>
<dbReference type="EMBL" id="BMAT01005544">
    <property type="protein sequence ID" value="GFR95348.1"/>
    <property type="molecule type" value="Genomic_DNA"/>
</dbReference>
<organism evidence="1 2">
    <name type="scientific">Elysia marginata</name>
    <dbReference type="NCBI Taxonomy" id="1093978"/>
    <lineage>
        <taxon>Eukaryota</taxon>
        <taxon>Metazoa</taxon>
        <taxon>Spiralia</taxon>
        <taxon>Lophotrochozoa</taxon>
        <taxon>Mollusca</taxon>
        <taxon>Gastropoda</taxon>
        <taxon>Heterobranchia</taxon>
        <taxon>Euthyneura</taxon>
        <taxon>Panpulmonata</taxon>
        <taxon>Sacoglossa</taxon>
        <taxon>Placobranchoidea</taxon>
        <taxon>Plakobranchidae</taxon>
        <taxon>Elysia</taxon>
    </lineage>
</organism>
<evidence type="ECO:0000313" key="2">
    <source>
        <dbReference type="Proteomes" id="UP000762676"/>
    </source>
</evidence>
<gene>
    <name evidence="1" type="ORF">ElyMa_002690800</name>
</gene>
<evidence type="ECO:0000313" key="1">
    <source>
        <dbReference type="EMBL" id="GFR95348.1"/>
    </source>
</evidence>
<sequence>MYIDILGTFTLYKESTEFNFYLSPSSLALQSDPASNAERESWYLRTPWFRYHPQRLSPREVTPASLHWRRYNTGSLTVNSYEVRLNSWLLGVAPGGGIGLRSLLGSRYPPQSEQSSGNKVLPAPTCLLHWVRGSYTKSKVCCKIKHQAKTQAKQNCQRERVRTTAPDQIALITLELAS</sequence>
<accession>A0AAV4HAM5</accession>
<reference evidence="1 2" key="1">
    <citation type="journal article" date="2021" name="Elife">
        <title>Chloroplast acquisition without the gene transfer in kleptoplastic sea slugs, Plakobranchus ocellatus.</title>
        <authorList>
            <person name="Maeda T."/>
            <person name="Takahashi S."/>
            <person name="Yoshida T."/>
            <person name="Shimamura S."/>
            <person name="Takaki Y."/>
            <person name="Nagai Y."/>
            <person name="Toyoda A."/>
            <person name="Suzuki Y."/>
            <person name="Arimoto A."/>
            <person name="Ishii H."/>
            <person name="Satoh N."/>
            <person name="Nishiyama T."/>
            <person name="Hasebe M."/>
            <person name="Maruyama T."/>
            <person name="Minagawa J."/>
            <person name="Obokata J."/>
            <person name="Shigenobu S."/>
        </authorList>
    </citation>
    <scope>NUCLEOTIDE SEQUENCE [LARGE SCALE GENOMIC DNA]</scope>
</reference>
<comment type="caution">
    <text evidence="1">The sequence shown here is derived from an EMBL/GenBank/DDBJ whole genome shotgun (WGS) entry which is preliminary data.</text>
</comment>
<protein>
    <submittedName>
        <fullName evidence="1">Uncharacterized protein</fullName>
    </submittedName>
</protein>
<dbReference type="Proteomes" id="UP000762676">
    <property type="component" value="Unassembled WGS sequence"/>
</dbReference>
<dbReference type="AlphaFoldDB" id="A0AAV4HAM5"/>
<name>A0AAV4HAM5_9GAST</name>
<proteinExistence type="predicted"/>